<dbReference type="InterPro" id="IPR036770">
    <property type="entry name" value="Ankyrin_rpt-contain_sf"/>
</dbReference>
<dbReference type="InterPro" id="IPR052050">
    <property type="entry name" value="SecEffector_AnkRepeat"/>
</dbReference>
<dbReference type="SMART" id="SM00248">
    <property type="entry name" value="ANK"/>
    <property type="match status" value="6"/>
</dbReference>
<gene>
    <name evidence="1" type="ORF">Ae201684_001146</name>
</gene>
<evidence type="ECO:0000313" key="1">
    <source>
        <dbReference type="EMBL" id="KAF0744689.1"/>
    </source>
</evidence>
<dbReference type="PANTHER" id="PTHR46586">
    <property type="entry name" value="ANKYRIN REPEAT-CONTAINING PROTEIN"/>
    <property type="match status" value="1"/>
</dbReference>
<dbReference type="Proteomes" id="UP000481153">
    <property type="component" value="Unassembled WGS sequence"/>
</dbReference>
<name>A0A6G0XW47_9STRA</name>
<dbReference type="VEuPathDB" id="FungiDB:AeMF1_007964"/>
<sequence length="767" mass="84894">MSGDVAAQGLLTLFPCIQAFQAGVHRDFIPFLVLQTPKQHNPFNNFALDHPKFEKLNAALTPWLDEYGLSRLPTLFKAMSFMKQNVLLHAVYEGHLHLVEHLDDHFDLLQAFGLNLIDIAASRGNMPLVVYLHERGHPGCTKVAMGGAAQNGHLDVVKFLHSHRQEGCYRGALETATLGGHLEVVEWLCGNKIDPCTDVAAKFAVESGHLAIYEFLLDHGAYEPRDLLDGKVFAKHMSDDLTTAAHHGYIEMARYLRDVMNAQWTSQAFDDAASQGHLDLLVEMSTSDVHGSDRALEGAAGNGHVHVVEWLLERQVGLEAQNAINRAAQNGHLDILERLFNHGFRHCTAASFDRAAGGGHLQVLKWLHDKLHQTGTPRSVGAAVARGSLEVVQWLVAQFYPDHIVNLDTAAANGHLETMQWLHEHHVVSCSHRAMDFAATNGNLEVVQWLHLHRTEGCTTAAMDSAAAGGFLAVVKYLHYHRHEGCTAYAMDAAARKGYLHVVTFLSENRTEGCSSKALEGAVEIGHVDLVRFLLRHHPNETANLLDIAAAHGNLEIIQLLHEEKNASCSIAALDGAAKNGWLAVVRFLLDHRTEGCSFRALQETLSIPVLELLVKRMTWTLANFGNLMLFGATHGYLNVVEWAYSHGGDECRASAHVMDAAAEYGHLHVLQWLQGHRNDGCSTRAMDRAARKGYTEIVEWLYANRYEQCTIAAFGDTAFRGDVRMLAWLCNHMQSHEGELKALDVATAYSQPHILAYLETRGVSKQ</sequence>
<dbReference type="Pfam" id="PF12796">
    <property type="entry name" value="Ank_2"/>
    <property type="match status" value="2"/>
</dbReference>
<proteinExistence type="predicted"/>
<evidence type="ECO:0000313" key="2">
    <source>
        <dbReference type="Proteomes" id="UP000481153"/>
    </source>
</evidence>
<protein>
    <submittedName>
        <fullName evidence="1">Uncharacterized protein</fullName>
    </submittedName>
</protein>
<keyword evidence="2" id="KW-1185">Reference proteome</keyword>
<comment type="caution">
    <text evidence="1">The sequence shown here is derived from an EMBL/GenBank/DDBJ whole genome shotgun (WGS) entry which is preliminary data.</text>
</comment>
<dbReference type="Gene3D" id="1.25.40.20">
    <property type="entry name" value="Ankyrin repeat-containing domain"/>
    <property type="match status" value="5"/>
</dbReference>
<accession>A0A6G0XW47</accession>
<dbReference type="EMBL" id="VJMJ01000009">
    <property type="protein sequence ID" value="KAF0744689.1"/>
    <property type="molecule type" value="Genomic_DNA"/>
</dbReference>
<dbReference type="InterPro" id="IPR002110">
    <property type="entry name" value="Ankyrin_rpt"/>
</dbReference>
<dbReference type="PANTHER" id="PTHR46586:SF3">
    <property type="entry name" value="ANKYRIN REPEAT-CONTAINING PROTEIN"/>
    <property type="match status" value="1"/>
</dbReference>
<dbReference type="AlphaFoldDB" id="A0A6G0XW47"/>
<dbReference type="SUPFAM" id="SSF48403">
    <property type="entry name" value="Ankyrin repeat"/>
    <property type="match status" value="3"/>
</dbReference>
<reference evidence="1 2" key="1">
    <citation type="submission" date="2019-07" db="EMBL/GenBank/DDBJ databases">
        <title>Genomics analysis of Aphanomyces spp. identifies a new class of oomycete effector associated with host adaptation.</title>
        <authorList>
            <person name="Gaulin E."/>
        </authorList>
    </citation>
    <scope>NUCLEOTIDE SEQUENCE [LARGE SCALE GENOMIC DNA]</scope>
    <source>
        <strain evidence="1 2">ATCC 201684</strain>
    </source>
</reference>
<organism evidence="1 2">
    <name type="scientific">Aphanomyces euteiches</name>
    <dbReference type="NCBI Taxonomy" id="100861"/>
    <lineage>
        <taxon>Eukaryota</taxon>
        <taxon>Sar</taxon>
        <taxon>Stramenopiles</taxon>
        <taxon>Oomycota</taxon>
        <taxon>Saprolegniomycetes</taxon>
        <taxon>Saprolegniales</taxon>
        <taxon>Verrucalvaceae</taxon>
        <taxon>Aphanomyces</taxon>
    </lineage>
</organism>
<dbReference type="Pfam" id="PF13637">
    <property type="entry name" value="Ank_4"/>
    <property type="match status" value="2"/>
</dbReference>